<accession>A0A077L372</accession>
<evidence type="ECO:0000313" key="2">
    <source>
        <dbReference type="Proteomes" id="UP000887320"/>
    </source>
</evidence>
<evidence type="ECO:0000313" key="1">
    <source>
        <dbReference type="EMBL" id="MCF0264043.1"/>
    </source>
</evidence>
<dbReference type="SUPFAM" id="SSF48613">
    <property type="entry name" value="Heme oxygenase-like"/>
    <property type="match status" value="1"/>
</dbReference>
<gene>
    <name evidence="1" type="ORF">KW868_06105</name>
</gene>
<dbReference type="Pfam" id="PF01126">
    <property type="entry name" value="Heme_oxygenase"/>
    <property type="match status" value="1"/>
</dbReference>
<organism evidence="1 2">
    <name type="scientific">Acinetobacter guillouiae</name>
    <name type="common">Acinetobacter genomosp. 11</name>
    <dbReference type="NCBI Taxonomy" id="106649"/>
    <lineage>
        <taxon>Bacteria</taxon>
        <taxon>Pseudomonadati</taxon>
        <taxon>Pseudomonadota</taxon>
        <taxon>Gammaproteobacteria</taxon>
        <taxon>Moraxellales</taxon>
        <taxon>Moraxellaceae</taxon>
        <taxon>Acinetobacter</taxon>
    </lineage>
</organism>
<protein>
    <submittedName>
        <fullName evidence="1">Biliverdin-producing heme oxygenase</fullName>
    </submittedName>
</protein>
<dbReference type="InterPro" id="IPR016084">
    <property type="entry name" value="Haem_Oase-like_multi-hlx"/>
</dbReference>
<dbReference type="STRING" id="106649.GCA_000829655_03948"/>
<sequence>MNASTEKVISSSLMQRLKQETLAEHERMEILMQQSGAFESKENYAQFTLSQYYFQKDVEHLYQDSQVEQLIPDLDVRGRSDAALQDLADLGLTPQQQGIATDEISFPQSLGWIYVSEGSTLGAAFLLKEAQARFGFNADFAARNLAAYPEGRGLVWKRFKQTLDDANFSLEEQQLIIEGAMQGFHRFGELLAQLKTLK</sequence>
<dbReference type="CDD" id="cd19166">
    <property type="entry name" value="HemeO-bac"/>
    <property type="match status" value="1"/>
</dbReference>
<comment type="caution">
    <text evidence="1">The sequence shown here is derived from an EMBL/GenBank/DDBJ whole genome shotgun (WGS) entry which is preliminary data.</text>
</comment>
<dbReference type="Proteomes" id="UP000887320">
    <property type="component" value="Unassembled WGS sequence"/>
</dbReference>
<dbReference type="RefSeq" id="WP_004721344.1">
    <property type="nucleotide sequence ID" value="NZ_AP014630.1"/>
</dbReference>
<dbReference type="InterPro" id="IPR016053">
    <property type="entry name" value="Haem_Oase-like"/>
</dbReference>
<dbReference type="GO" id="GO:0004392">
    <property type="term" value="F:heme oxygenase (decyclizing) activity"/>
    <property type="evidence" value="ECO:0007669"/>
    <property type="project" value="InterPro"/>
</dbReference>
<dbReference type="GO" id="GO:0006788">
    <property type="term" value="P:heme oxidation"/>
    <property type="evidence" value="ECO:0007669"/>
    <property type="project" value="InterPro"/>
</dbReference>
<dbReference type="GeneID" id="67743753"/>
<name>A0A077L372_ACIGI</name>
<dbReference type="AlphaFoldDB" id="A0A077L372"/>
<proteinExistence type="predicted"/>
<reference evidence="1" key="1">
    <citation type="submission" date="2021-07" db="EMBL/GenBank/DDBJ databases">
        <authorList>
            <person name="Fernandez M."/>
            <person name="Pereira P."/>
            <person name="Torres Tejerizo G.A."/>
            <person name="Gonzalez P."/>
            <person name="Agostini E."/>
        </authorList>
    </citation>
    <scope>NUCLEOTIDE SEQUENCE</scope>
    <source>
        <strain evidence="1">SFC 500-1A</strain>
    </source>
</reference>
<dbReference type="Gene3D" id="1.20.910.10">
    <property type="entry name" value="Heme oxygenase-like"/>
    <property type="match status" value="1"/>
</dbReference>
<dbReference type="KEGG" id="agu:AS4_16540"/>
<dbReference type="EMBL" id="JAHWXT010000001">
    <property type="protein sequence ID" value="MCF0264043.1"/>
    <property type="molecule type" value="Genomic_DNA"/>
</dbReference>